<evidence type="ECO:0000256" key="1">
    <source>
        <dbReference type="ARBA" id="ARBA00010617"/>
    </source>
</evidence>
<keyword evidence="9" id="KW-1185">Reference proteome</keyword>
<comment type="similarity">
    <text evidence="1 7">Belongs to the cytochrome P450 family.</text>
</comment>
<dbReference type="PRINTS" id="PR00385">
    <property type="entry name" value="P450"/>
</dbReference>
<protein>
    <submittedName>
        <fullName evidence="8">Cytochrome P450</fullName>
    </submittedName>
</protein>
<dbReference type="InterPro" id="IPR001128">
    <property type="entry name" value="Cyt_P450"/>
</dbReference>
<name>A0A9W6SN33_9ACTN</name>
<dbReference type="EMBL" id="BSTX01000002">
    <property type="protein sequence ID" value="GLZ78915.1"/>
    <property type="molecule type" value="Genomic_DNA"/>
</dbReference>
<dbReference type="PROSITE" id="PS00086">
    <property type="entry name" value="CYTOCHROME_P450"/>
    <property type="match status" value="1"/>
</dbReference>
<dbReference type="SUPFAM" id="SSF48264">
    <property type="entry name" value="Cytochrome P450"/>
    <property type="match status" value="1"/>
</dbReference>
<keyword evidence="2 7" id="KW-0349">Heme</keyword>
<dbReference type="CDD" id="cd11029">
    <property type="entry name" value="CYP107-like"/>
    <property type="match status" value="1"/>
</dbReference>
<dbReference type="Proteomes" id="UP001165079">
    <property type="component" value="Unassembled WGS sequence"/>
</dbReference>
<reference evidence="8" key="1">
    <citation type="submission" date="2023-03" db="EMBL/GenBank/DDBJ databases">
        <title>Actinorhabdospora filicis NBRC 111898.</title>
        <authorList>
            <person name="Ichikawa N."/>
            <person name="Sato H."/>
            <person name="Tonouchi N."/>
        </authorList>
    </citation>
    <scope>NUCLEOTIDE SEQUENCE</scope>
    <source>
        <strain evidence="8">NBRC 111898</strain>
    </source>
</reference>
<evidence type="ECO:0000313" key="8">
    <source>
        <dbReference type="EMBL" id="GLZ78915.1"/>
    </source>
</evidence>
<evidence type="ECO:0000313" key="9">
    <source>
        <dbReference type="Proteomes" id="UP001165079"/>
    </source>
</evidence>
<dbReference type="InterPro" id="IPR036396">
    <property type="entry name" value="Cyt_P450_sf"/>
</dbReference>
<evidence type="ECO:0000256" key="7">
    <source>
        <dbReference type="RuleBase" id="RU000461"/>
    </source>
</evidence>
<dbReference type="PANTHER" id="PTHR46696:SF1">
    <property type="entry name" value="CYTOCHROME P450 YJIB-RELATED"/>
    <property type="match status" value="1"/>
</dbReference>
<keyword evidence="3 7" id="KW-0479">Metal-binding</keyword>
<organism evidence="8 9">
    <name type="scientific">Actinorhabdospora filicis</name>
    <dbReference type="NCBI Taxonomy" id="1785913"/>
    <lineage>
        <taxon>Bacteria</taxon>
        <taxon>Bacillati</taxon>
        <taxon>Actinomycetota</taxon>
        <taxon>Actinomycetes</taxon>
        <taxon>Micromonosporales</taxon>
        <taxon>Micromonosporaceae</taxon>
        <taxon>Actinorhabdospora</taxon>
    </lineage>
</organism>
<evidence type="ECO:0000256" key="3">
    <source>
        <dbReference type="ARBA" id="ARBA00022723"/>
    </source>
</evidence>
<accession>A0A9W6SN33</accession>
<evidence type="ECO:0000256" key="5">
    <source>
        <dbReference type="ARBA" id="ARBA00023004"/>
    </source>
</evidence>
<dbReference type="Pfam" id="PF00067">
    <property type="entry name" value="p450"/>
    <property type="match status" value="1"/>
</dbReference>
<evidence type="ECO:0000256" key="6">
    <source>
        <dbReference type="ARBA" id="ARBA00023033"/>
    </source>
</evidence>
<comment type="caution">
    <text evidence="8">The sequence shown here is derived from an EMBL/GenBank/DDBJ whole genome shotgun (WGS) entry which is preliminary data.</text>
</comment>
<dbReference type="GO" id="GO:0005506">
    <property type="term" value="F:iron ion binding"/>
    <property type="evidence" value="ECO:0007669"/>
    <property type="project" value="InterPro"/>
</dbReference>
<dbReference type="InterPro" id="IPR017972">
    <property type="entry name" value="Cyt_P450_CS"/>
</dbReference>
<dbReference type="Gene3D" id="1.10.630.10">
    <property type="entry name" value="Cytochrome P450"/>
    <property type="match status" value="1"/>
</dbReference>
<dbReference type="InterPro" id="IPR002397">
    <property type="entry name" value="Cyt_P450_B"/>
</dbReference>
<dbReference type="FunFam" id="1.10.630.10:FF:000018">
    <property type="entry name" value="Cytochrome P450 monooxygenase"/>
    <property type="match status" value="1"/>
</dbReference>
<keyword evidence="4 7" id="KW-0560">Oxidoreductase</keyword>
<sequence length="404" mass="43859">MSRFVIGCHMTTLDSTGTRLHALNSELREHDAVRVAMRDGVSAWAVTDGALVKRLLTDPRVSRDARRHWKGFADVSALGWLVPWTSPSLFNAYGPDHTRLRRMVARAFTVRRIEAMRPAIEAVVASALDALAAAPPPADLRRSFSYRIPSTVIFDLFGVPEGLRATLSHVVDASNITSSSTEDADANGAALIAEMGALIEHKRADPGEDLTAQLLFVHDEDGGTLTPEELIATMILFIGAGSETAVALIDHAVVNLLTHPGALAGVRRDPARWDDVLDETLRLESPVGFLPLRYAVEDIELPSGTLIPAGDPIIIGFAAHGRDPRVHTLPDDWNLDRADKDHLAFGHGVHFCIGAPLARLEATLALTALFERFPGLRLAVDPGELRRLPSFTSNDYTEVPVLLS</sequence>
<evidence type="ECO:0000256" key="2">
    <source>
        <dbReference type="ARBA" id="ARBA00022617"/>
    </source>
</evidence>
<gene>
    <name evidence="8" type="ORF">Afil01_37220</name>
</gene>
<proteinExistence type="inferred from homology"/>
<dbReference type="GO" id="GO:0016705">
    <property type="term" value="F:oxidoreductase activity, acting on paired donors, with incorporation or reduction of molecular oxygen"/>
    <property type="evidence" value="ECO:0007669"/>
    <property type="project" value="InterPro"/>
</dbReference>
<keyword evidence="5 7" id="KW-0408">Iron</keyword>
<dbReference type="RefSeq" id="WP_285664049.1">
    <property type="nucleotide sequence ID" value="NZ_BSTX01000002.1"/>
</dbReference>
<dbReference type="GO" id="GO:0004497">
    <property type="term" value="F:monooxygenase activity"/>
    <property type="evidence" value="ECO:0007669"/>
    <property type="project" value="UniProtKB-KW"/>
</dbReference>
<dbReference type="PANTHER" id="PTHR46696">
    <property type="entry name" value="P450, PUTATIVE (EUROFUNG)-RELATED"/>
    <property type="match status" value="1"/>
</dbReference>
<dbReference type="GO" id="GO:0017000">
    <property type="term" value="P:antibiotic biosynthetic process"/>
    <property type="evidence" value="ECO:0007669"/>
    <property type="project" value="UniProtKB-ARBA"/>
</dbReference>
<dbReference type="PRINTS" id="PR00359">
    <property type="entry name" value="BP450"/>
</dbReference>
<evidence type="ECO:0000256" key="4">
    <source>
        <dbReference type="ARBA" id="ARBA00023002"/>
    </source>
</evidence>
<dbReference type="AlphaFoldDB" id="A0A9W6SN33"/>
<dbReference type="GO" id="GO:0020037">
    <property type="term" value="F:heme binding"/>
    <property type="evidence" value="ECO:0007669"/>
    <property type="project" value="InterPro"/>
</dbReference>
<keyword evidence="6 7" id="KW-0503">Monooxygenase</keyword>